<dbReference type="Pfam" id="PF09791">
    <property type="entry name" value="Oxidored-like"/>
    <property type="match status" value="1"/>
</dbReference>
<dbReference type="InterPro" id="IPR039251">
    <property type="entry name" value="OXLD1"/>
</dbReference>
<comment type="caution">
    <text evidence="3">The sequence shown here is derived from an EMBL/GenBank/DDBJ whole genome shotgun (WGS) entry which is preliminary data.</text>
</comment>
<sequence>MSPLFFLRSSIFVASWAHGKPNGSFRSITTSHNAISSGGKPLKRLRRPSRGGQNLSERYKRLENSLRGKDALSRDLQDFSTTTTPAPAPALGSKAAQTFYGFQVPQEPKPPADDECCMSGCAVCVYDLFEEAVEEFQGAVSLLRASLEALKVPQSEWPAHIRTKSVNASSPPSPLQRRETVISAFEEMERTLALKKQERETEAKR</sequence>
<gene>
    <name evidence="3" type="ORF">CPB83DRAFT_892707</name>
</gene>
<dbReference type="Proteomes" id="UP000807306">
    <property type="component" value="Unassembled WGS sequence"/>
</dbReference>
<feature type="region of interest" description="Disordered" evidence="1">
    <location>
        <begin position="28"/>
        <end position="55"/>
    </location>
</feature>
<evidence type="ECO:0000313" key="3">
    <source>
        <dbReference type="EMBL" id="KAF9530423.1"/>
    </source>
</evidence>
<dbReference type="PANTHER" id="PTHR21193:SF3">
    <property type="entry name" value="OXIDOREDUCTASE-LIKE DOMAIN-CONTAINING PROTEIN 1"/>
    <property type="match status" value="1"/>
</dbReference>
<feature type="domain" description="Oxidoreductase-like" evidence="2">
    <location>
        <begin position="99"/>
        <end position="141"/>
    </location>
</feature>
<evidence type="ECO:0000313" key="4">
    <source>
        <dbReference type="Proteomes" id="UP000807306"/>
    </source>
</evidence>
<dbReference type="GO" id="GO:0005739">
    <property type="term" value="C:mitochondrion"/>
    <property type="evidence" value="ECO:0007669"/>
    <property type="project" value="TreeGrafter"/>
</dbReference>
<name>A0A9P6EIQ9_9AGAR</name>
<dbReference type="EMBL" id="MU157840">
    <property type="protein sequence ID" value="KAF9530423.1"/>
    <property type="molecule type" value="Genomic_DNA"/>
</dbReference>
<protein>
    <recommendedName>
        <fullName evidence="2">Oxidoreductase-like domain-containing protein</fullName>
    </recommendedName>
</protein>
<reference evidence="3" key="1">
    <citation type="submission" date="2020-11" db="EMBL/GenBank/DDBJ databases">
        <authorList>
            <consortium name="DOE Joint Genome Institute"/>
            <person name="Ahrendt S."/>
            <person name="Riley R."/>
            <person name="Andreopoulos W."/>
            <person name="Labutti K."/>
            <person name="Pangilinan J."/>
            <person name="Ruiz-Duenas F.J."/>
            <person name="Barrasa J.M."/>
            <person name="Sanchez-Garcia M."/>
            <person name="Camarero S."/>
            <person name="Miyauchi S."/>
            <person name="Serrano A."/>
            <person name="Linde D."/>
            <person name="Babiker R."/>
            <person name="Drula E."/>
            <person name="Ayuso-Fernandez I."/>
            <person name="Pacheco R."/>
            <person name="Padilla G."/>
            <person name="Ferreira P."/>
            <person name="Barriuso J."/>
            <person name="Kellner H."/>
            <person name="Castanera R."/>
            <person name="Alfaro M."/>
            <person name="Ramirez L."/>
            <person name="Pisabarro A.G."/>
            <person name="Kuo A."/>
            <person name="Tritt A."/>
            <person name="Lipzen A."/>
            <person name="He G."/>
            <person name="Yan M."/>
            <person name="Ng V."/>
            <person name="Cullen D."/>
            <person name="Martin F."/>
            <person name="Rosso M.-N."/>
            <person name="Henrissat B."/>
            <person name="Hibbett D."/>
            <person name="Martinez A.T."/>
            <person name="Grigoriev I.V."/>
        </authorList>
    </citation>
    <scope>NUCLEOTIDE SEQUENCE</scope>
    <source>
        <strain evidence="3">CBS 506.95</strain>
    </source>
</reference>
<keyword evidence="4" id="KW-1185">Reference proteome</keyword>
<evidence type="ECO:0000259" key="2">
    <source>
        <dbReference type="Pfam" id="PF09791"/>
    </source>
</evidence>
<dbReference type="OrthoDB" id="10064411at2759"/>
<dbReference type="InterPro" id="IPR019180">
    <property type="entry name" value="Oxidoreductase-like_N"/>
</dbReference>
<dbReference type="AlphaFoldDB" id="A0A9P6EIQ9"/>
<organism evidence="3 4">
    <name type="scientific">Crepidotus variabilis</name>
    <dbReference type="NCBI Taxonomy" id="179855"/>
    <lineage>
        <taxon>Eukaryota</taxon>
        <taxon>Fungi</taxon>
        <taxon>Dikarya</taxon>
        <taxon>Basidiomycota</taxon>
        <taxon>Agaricomycotina</taxon>
        <taxon>Agaricomycetes</taxon>
        <taxon>Agaricomycetidae</taxon>
        <taxon>Agaricales</taxon>
        <taxon>Agaricineae</taxon>
        <taxon>Crepidotaceae</taxon>
        <taxon>Crepidotus</taxon>
    </lineage>
</organism>
<dbReference type="PANTHER" id="PTHR21193">
    <property type="entry name" value="OXIDOREDUCTASE-LIKE DOMAIN-CONTAINING PROTEIN 1"/>
    <property type="match status" value="1"/>
</dbReference>
<accession>A0A9P6EIQ9</accession>
<proteinExistence type="predicted"/>
<evidence type="ECO:0000256" key="1">
    <source>
        <dbReference type="SAM" id="MobiDB-lite"/>
    </source>
</evidence>